<dbReference type="Pfam" id="PF00046">
    <property type="entry name" value="Homeodomain"/>
    <property type="match status" value="1"/>
</dbReference>
<dbReference type="Gene3D" id="1.10.10.60">
    <property type="entry name" value="Homeodomain-like"/>
    <property type="match status" value="1"/>
</dbReference>
<evidence type="ECO:0000256" key="3">
    <source>
        <dbReference type="ARBA" id="ARBA00023155"/>
    </source>
</evidence>
<dbReference type="AlphaFoldDB" id="A0A437AJ37"/>
<evidence type="ECO:0000259" key="7">
    <source>
        <dbReference type="PROSITE" id="PS50071"/>
    </source>
</evidence>
<dbReference type="InterPro" id="IPR001356">
    <property type="entry name" value="HD"/>
</dbReference>
<accession>A0A437AJ37</accession>
<evidence type="ECO:0000256" key="6">
    <source>
        <dbReference type="RuleBase" id="RU000682"/>
    </source>
</evidence>
<gene>
    <name evidence="8" type="ORF">TUBRATIS_24680</name>
</gene>
<comment type="subcellular location">
    <subcellularLocation>
        <location evidence="1 5 6">Nucleus</location>
    </subcellularLocation>
</comment>
<evidence type="ECO:0000256" key="1">
    <source>
        <dbReference type="ARBA" id="ARBA00004123"/>
    </source>
</evidence>
<feature type="domain" description="Homeobox" evidence="7">
    <location>
        <begin position="18"/>
        <end position="78"/>
    </location>
</feature>
<dbReference type="PANTHER" id="PTHR46123">
    <property type="entry name" value="MIX-TYPE HOMEOBOX GENE 1-RELATED"/>
    <property type="match status" value="1"/>
</dbReference>
<evidence type="ECO:0000313" key="8">
    <source>
        <dbReference type="EMBL" id="RVD91086.1"/>
    </source>
</evidence>
<dbReference type="SMART" id="SM00389">
    <property type="entry name" value="HOX"/>
    <property type="match status" value="1"/>
</dbReference>
<dbReference type="PROSITE" id="PS50071">
    <property type="entry name" value="HOMEOBOX_2"/>
    <property type="match status" value="1"/>
</dbReference>
<dbReference type="EMBL" id="RCSS01000652">
    <property type="protein sequence ID" value="RVD91086.1"/>
    <property type="molecule type" value="Genomic_DNA"/>
</dbReference>
<dbReference type="PANTHER" id="PTHR46123:SF4">
    <property type="entry name" value="MIX-TYPE HOMEOBOX GENE 1-RELATED"/>
    <property type="match status" value="1"/>
</dbReference>
<keyword evidence="2 5" id="KW-0238">DNA-binding</keyword>
<evidence type="ECO:0000313" key="9">
    <source>
        <dbReference type="Proteomes" id="UP000282876"/>
    </source>
</evidence>
<evidence type="ECO:0000256" key="4">
    <source>
        <dbReference type="ARBA" id="ARBA00023242"/>
    </source>
</evidence>
<keyword evidence="4 5" id="KW-0539">Nucleus</keyword>
<comment type="caution">
    <text evidence="8">The sequence shown here is derived from an EMBL/GenBank/DDBJ whole genome shotgun (WGS) entry which is preliminary data.</text>
</comment>
<dbReference type="CDD" id="cd00086">
    <property type="entry name" value="homeodomain"/>
    <property type="match status" value="1"/>
</dbReference>
<feature type="DNA-binding region" description="Homeobox" evidence="5">
    <location>
        <begin position="20"/>
        <end position="79"/>
    </location>
</feature>
<dbReference type="OrthoDB" id="6159439at2759"/>
<dbReference type="GO" id="GO:0000977">
    <property type="term" value="F:RNA polymerase II transcription regulatory region sequence-specific DNA binding"/>
    <property type="evidence" value="ECO:0007669"/>
    <property type="project" value="TreeGrafter"/>
</dbReference>
<organism evidence="8 9">
    <name type="scientific">Tubulinosema ratisbonensis</name>
    <dbReference type="NCBI Taxonomy" id="291195"/>
    <lineage>
        <taxon>Eukaryota</taxon>
        <taxon>Fungi</taxon>
        <taxon>Fungi incertae sedis</taxon>
        <taxon>Microsporidia</taxon>
        <taxon>Tubulinosematoidea</taxon>
        <taxon>Tubulinosematidae</taxon>
        <taxon>Tubulinosema</taxon>
    </lineage>
</organism>
<sequence>MKIIDVTQEIKKSYSKNKPPKRNRIKLNYAQKKALEMYFQHNKYPTYEIKMILEKEFLIPEKNIVIWFQNRRAKEKEEK</sequence>
<dbReference type="Proteomes" id="UP000282876">
    <property type="component" value="Unassembled WGS sequence"/>
</dbReference>
<dbReference type="InterPro" id="IPR009057">
    <property type="entry name" value="Homeodomain-like_sf"/>
</dbReference>
<evidence type="ECO:0000256" key="2">
    <source>
        <dbReference type="ARBA" id="ARBA00023125"/>
    </source>
</evidence>
<dbReference type="GO" id="GO:0005634">
    <property type="term" value="C:nucleus"/>
    <property type="evidence" value="ECO:0007669"/>
    <property type="project" value="UniProtKB-SubCell"/>
</dbReference>
<dbReference type="VEuPathDB" id="MicrosporidiaDB:TUBRATIS_24680"/>
<keyword evidence="9" id="KW-1185">Reference proteome</keyword>
<evidence type="ECO:0000256" key="5">
    <source>
        <dbReference type="PROSITE-ProRule" id="PRU00108"/>
    </source>
</evidence>
<dbReference type="InterPro" id="IPR051306">
    <property type="entry name" value="Homeobox_regulator"/>
</dbReference>
<protein>
    <submittedName>
        <fullName evidence="8">Homeodomain class 2 protein</fullName>
    </submittedName>
</protein>
<dbReference type="GO" id="GO:0000981">
    <property type="term" value="F:DNA-binding transcription factor activity, RNA polymerase II-specific"/>
    <property type="evidence" value="ECO:0007669"/>
    <property type="project" value="TreeGrafter"/>
</dbReference>
<dbReference type="SUPFAM" id="SSF46689">
    <property type="entry name" value="Homeodomain-like"/>
    <property type="match status" value="1"/>
</dbReference>
<keyword evidence="3 5" id="KW-0371">Homeobox</keyword>
<reference evidence="8 9" key="1">
    <citation type="submission" date="2018-10" db="EMBL/GenBank/DDBJ databases">
        <title>Draft genome sequence of the microsporidian Tubulinosema ratisbonensis.</title>
        <authorList>
            <person name="Polonais V."/>
            <person name="Peyretaillade E."/>
            <person name="Niehus S."/>
            <person name="Wawrzyniak I."/>
            <person name="Franchet A."/>
            <person name="Gaspin C."/>
            <person name="Reichstadt M."/>
            <person name="Belser C."/>
            <person name="Labadie K."/>
            <person name="Delbac F."/>
            <person name="Ferrandon D."/>
        </authorList>
    </citation>
    <scope>NUCLEOTIDE SEQUENCE [LARGE SCALE GENOMIC DNA]</scope>
    <source>
        <strain evidence="8 9">Franzen</strain>
    </source>
</reference>
<proteinExistence type="predicted"/>
<name>A0A437AJ37_9MICR</name>